<dbReference type="Proteomes" id="UP000198990">
    <property type="component" value="Unassembled WGS sequence"/>
</dbReference>
<dbReference type="AlphaFoldDB" id="A0A1H7NRE6"/>
<keyword evidence="6" id="KW-1185">Reference proteome</keyword>
<keyword evidence="1" id="KW-0805">Transcription regulation</keyword>
<reference evidence="6" key="1">
    <citation type="submission" date="2016-10" db="EMBL/GenBank/DDBJ databases">
        <authorList>
            <person name="Varghese N."/>
            <person name="Submissions S."/>
        </authorList>
    </citation>
    <scope>NUCLEOTIDE SEQUENCE [LARGE SCALE GENOMIC DNA]</scope>
    <source>
        <strain evidence="6">DSM 16471</strain>
    </source>
</reference>
<dbReference type="EMBL" id="FNZN01000003">
    <property type="protein sequence ID" value="SEL25565.1"/>
    <property type="molecule type" value="Genomic_DNA"/>
</dbReference>
<evidence type="ECO:0000313" key="6">
    <source>
        <dbReference type="Proteomes" id="UP000198990"/>
    </source>
</evidence>
<dbReference type="PANTHER" id="PTHR38445">
    <property type="entry name" value="HTH-TYPE TRANSCRIPTIONAL REPRESSOR YTRA"/>
    <property type="match status" value="1"/>
</dbReference>
<evidence type="ECO:0000259" key="4">
    <source>
        <dbReference type="PROSITE" id="PS50949"/>
    </source>
</evidence>
<dbReference type="InterPro" id="IPR028082">
    <property type="entry name" value="Peripla_BP_I"/>
</dbReference>
<accession>A0A1H7NRE6</accession>
<keyword evidence="3" id="KW-0804">Transcription</keyword>
<evidence type="ECO:0000256" key="2">
    <source>
        <dbReference type="ARBA" id="ARBA00023125"/>
    </source>
</evidence>
<gene>
    <name evidence="5" type="ORF">SAMN04488008_103248</name>
</gene>
<dbReference type="PROSITE" id="PS50949">
    <property type="entry name" value="HTH_GNTR"/>
    <property type="match status" value="1"/>
</dbReference>
<feature type="domain" description="HTH gntR-type" evidence="4">
    <location>
        <begin position="13"/>
        <end position="81"/>
    </location>
</feature>
<dbReference type="PANTHER" id="PTHR38445:SF10">
    <property type="entry name" value="GNTR-FAMILY TRANSCRIPTIONAL REGULATOR"/>
    <property type="match status" value="1"/>
</dbReference>
<protein>
    <submittedName>
        <fullName evidence="5">Regulatory protein, gntR family</fullName>
    </submittedName>
</protein>
<dbReference type="STRING" id="228957.SAMN04488008_103248"/>
<evidence type="ECO:0000313" key="5">
    <source>
        <dbReference type="EMBL" id="SEL25565.1"/>
    </source>
</evidence>
<evidence type="ECO:0000256" key="1">
    <source>
        <dbReference type="ARBA" id="ARBA00023015"/>
    </source>
</evidence>
<keyword evidence="2" id="KW-0238">DNA-binding</keyword>
<dbReference type="Pfam" id="PF00392">
    <property type="entry name" value="GntR"/>
    <property type="match status" value="1"/>
</dbReference>
<dbReference type="SMART" id="SM00345">
    <property type="entry name" value="HTH_GNTR"/>
    <property type="match status" value="1"/>
</dbReference>
<dbReference type="RefSeq" id="WP_091622478.1">
    <property type="nucleotide sequence ID" value="NZ_FNZN01000003.1"/>
</dbReference>
<dbReference type="Gene3D" id="1.10.10.10">
    <property type="entry name" value="Winged helix-like DNA-binding domain superfamily/Winged helix DNA-binding domain"/>
    <property type="match status" value="1"/>
</dbReference>
<dbReference type="InterPro" id="IPR036390">
    <property type="entry name" value="WH_DNA-bd_sf"/>
</dbReference>
<dbReference type="GO" id="GO:0003677">
    <property type="term" value="F:DNA binding"/>
    <property type="evidence" value="ECO:0007669"/>
    <property type="project" value="UniProtKB-KW"/>
</dbReference>
<evidence type="ECO:0000256" key="3">
    <source>
        <dbReference type="ARBA" id="ARBA00023163"/>
    </source>
</evidence>
<proteinExistence type="predicted"/>
<dbReference type="SUPFAM" id="SSF53822">
    <property type="entry name" value="Periplasmic binding protein-like I"/>
    <property type="match status" value="1"/>
</dbReference>
<dbReference type="InterPro" id="IPR000524">
    <property type="entry name" value="Tscrpt_reg_HTH_GntR"/>
</dbReference>
<dbReference type="Gene3D" id="3.40.50.2300">
    <property type="match status" value="2"/>
</dbReference>
<dbReference type="GO" id="GO:0003700">
    <property type="term" value="F:DNA-binding transcription factor activity"/>
    <property type="evidence" value="ECO:0007669"/>
    <property type="project" value="InterPro"/>
</dbReference>
<dbReference type="InterPro" id="IPR036388">
    <property type="entry name" value="WH-like_DNA-bd_sf"/>
</dbReference>
<sequence>MLKLIDINEHSKIPKYKQIINSILTGIENGQIKLNDKLPSVNQLLNQFDISRDTIVRAYDDLKTRKIIDSVPGKGYYIKNDRLKLKARVFLLFNKLSAHKKLIYDSFAKTIGENATVDFFIYENNYRHFKELIKTSKSRDYTHYVIIPHFDEGGDDLVPFLINEIPLNKLIVLDKKLDGLDDSLATVYQDFENDIYSALIELNPLLKKYKQIKLILGSKTYQPKEIKKGFQRFCGEYLYDFSNVNNMETEIIQPNTAYINLKEDDLVILLKKIKISNFVLGNDVGIISYNDTILKEVLADGITVISTDFHNLGAQAANLILEHKKLELANPFYVIQRKSL</sequence>
<name>A0A1H7NRE6_9FLAO</name>
<dbReference type="SUPFAM" id="SSF46785">
    <property type="entry name" value="Winged helix' DNA-binding domain"/>
    <property type="match status" value="1"/>
</dbReference>
<organism evidence="5 6">
    <name type="scientific">Maribacter orientalis</name>
    <dbReference type="NCBI Taxonomy" id="228957"/>
    <lineage>
        <taxon>Bacteria</taxon>
        <taxon>Pseudomonadati</taxon>
        <taxon>Bacteroidota</taxon>
        <taxon>Flavobacteriia</taxon>
        <taxon>Flavobacteriales</taxon>
        <taxon>Flavobacteriaceae</taxon>
        <taxon>Maribacter</taxon>
    </lineage>
</organism>
<dbReference type="CDD" id="cd07377">
    <property type="entry name" value="WHTH_GntR"/>
    <property type="match status" value="1"/>
</dbReference>
<dbReference type="OrthoDB" id="742238at2"/>